<feature type="modified residue" description="4-aspartylphosphate" evidence="2">
    <location>
        <position position="57"/>
    </location>
</feature>
<feature type="domain" description="Response regulatory" evidence="3">
    <location>
        <begin position="2"/>
        <end position="122"/>
    </location>
</feature>
<dbReference type="Pfam" id="PF00072">
    <property type="entry name" value="Response_reg"/>
    <property type="match status" value="1"/>
</dbReference>
<dbReference type="Proteomes" id="UP000612680">
    <property type="component" value="Chromosome"/>
</dbReference>
<dbReference type="SUPFAM" id="SSF52172">
    <property type="entry name" value="CheY-like"/>
    <property type="match status" value="1"/>
</dbReference>
<evidence type="ECO:0000313" key="4">
    <source>
        <dbReference type="EMBL" id="QRR03716.1"/>
    </source>
</evidence>
<reference evidence="4 5" key="1">
    <citation type="submission" date="2020-06" db="EMBL/GenBank/DDBJ databases">
        <title>Dyadobacter sandarakinus sp. nov., isolated from the soil of the Arctic Yellow River Station.</title>
        <authorList>
            <person name="Zhang Y."/>
            <person name="Peng F."/>
        </authorList>
    </citation>
    <scope>NUCLEOTIDE SEQUENCE [LARGE SCALE GENOMIC DNA]</scope>
    <source>
        <strain evidence="4 5">Q3-56</strain>
    </source>
</reference>
<gene>
    <name evidence="4" type="ORF">HWI92_23770</name>
</gene>
<proteinExistence type="predicted"/>
<evidence type="ECO:0000313" key="5">
    <source>
        <dbReference type="Proteomes" id="UP000612680"/>
    </source>
</evidence>
<keyword evidence="1 2" id="KW-0597">Phosphoprotein</keyword>
<dbReference type="EMBL" id="CP056775">
    <property type="protein sequence ID" value="QRR03716.1"/>
    <property type="molecule type" value="Genomic_DNA"/>
</dbReference>
<dbReference type="PANTHER" id="PTHR44591:SF3">
    <property type="entry name" value="RESPONSE REGULATORY DOMAIN-CONTAINING PROTEIN"/>
    <property type="match status" value="1"/>
</dbReference>
<dbReference type="PANTHER" id="PTHR44591">
    <property type="entry name" value="STRESS RESPONSE REGULATOR PROTEIN 1"/>
    <property type="match status" value="1"/>
</dbReference>
<keyword evidence="5" id="KW-1185">Reference proteome</keyword>
<dbReference type="RefSeq" id="WP_204659907.1">
    <property type="nucleotide sequence ID" value="NZ_CP056775.1"/>
</dbReference>
<sequence length="124" mass="14200">MKIVIIEDENELGVLMRNFLLRQLDLKSSESAVMLTSTLSEGLRCIKESDPDWIFIDNNLPDGKGIDNIIAIKKMGVMKRSRIVMMSAMTNLRDQALRIGVDYFMEKPISFEEIRKMASIMTQI</sequence>
<dbReference type="InterPro" id="IPR001789">
    <property type="entry name" value="Sig_transdc_resp-reg_receiver"/>
</dbReference>
<name>A0ABX7IC79_9BACT</name>
<dbReference type="SMART" id="SM00448">
    <property type="entry name" value="REC"/>
    <property type="match status" value="1"/>
</dbReference>
<dbReference type="PROSITE" id="PS50110">
    <property type="entry name" value="RESPONSE_REGULATORY"/>
    <property type="match status" value="1"/>
</dbReference>
<organism evidence="4 5">
    <name type="scientific">Dyadobacter sandarakinus</name>
    <dbReference type="NCBI Taxonomy" id="2747268"/>
    <lineage>
        <taxon>Bacteria</taxon>
        <taxon>Pseudomonadati</taxon>
        <taxon>Bacteroidota</taxon>
        <taxon>Cytophagia</taxon>
        <taxon>Cytophagales</taxon>
        <taxon>Spirosomataceae</taxon>
        <taxon>Dyadobacter</taxon>
    </lineage>
</organism>
<accession>A0ABX7IC79</accession>
<evidence type="ECO:0000259" key="3">
    <source>
        <dbReference type="PROSITE" id="PS50110"/>
    </source>
</evidence>
<evidence type="ECO:0000256" key="2">
    <source>
        <dbReference type="PROSITE-ProRule" id="PRU00169"/>
    </source>
</evidence>
<dbReference type="Gene3D" id="3.40.50.2300">
    <property type="match status" value="1"/>
</dbReference>
<protein>
    <submittedName>
        <fullName evidence="4">Response regulator</fullName>
    </submittedName>
</protein>
<evidence type="ECO:0000256" key="1">
    <source>
        <dbReference type="ARBA" id="ARBA00022553"/>
    </source>
</evidence>
<dbReference type="InterPro" id="IPR011006">
    <property type="entry name" value="CheY-like_superfamily"/>
</dbReference>
<dbReference type="InterPro" id="IPR050595">
    <property type="entry name" value="Bact_response_regulator"/>
</dbReference>